<dbReference type="EMBL" id="CAESAI010000012">
    <property type="protein sequence ID" value="CAB4337046.1"/>
    <property type="molecule type" value="Genomic_DNA"/>
</dbReference>
<evidence type="ECO:0000313" key="13">
    <source>
        <dbReference type="EMBL" id="CAB5023090.1"/>
    </source>
</evidence>
<dbReference type="EMBL" id="CAESAD010000005">
    <property type="protein sequence ID" value="CAB4339714.1"/>
    <property type="molecule type" value="Genomic_DNA"/>
</dbReference>
<keyword evidence="4 7" id="KW-1133">Transmembrane helix</keyword>
<dbReference type="PIRSF" id="PIRSF017385">
    <property type="entry name" value="CtaF"/>
    <property type="match status" value="1"/>
</dbReference>
<evidence type="ECO:0000256" key="4">
    <source>
        <dbReference type="ARBA" id="ARBA00022989"/>
    </source>
</evidence>
<protein>
    <submittedName>
        <fullName evidence="8">Unannotated protein</fullName>
    </submittedName>
</protein>
<evidence type="ECO:0000313" key="12">
    <source>
        <dbReference type="EMBL" id="CAB4807650.1"/>
    </source>
</evidence>
<feature type="transmembrane region" description="Helical" evidence="7">
    <location>
        <begin position="107"/>
        <end position="125"/>
    </location>
</feature>
<dbReference type="GO" id="GO:0022900">
    <property type="term" value="P:electron transport chain"/>
    <property type="evidence" value="ECO:0007669"/>
    <property type="project" value="InterPro"/>
</dbReference>
<name>A0A6J5Z689_9ZZZZ</name>
<keyword evidence="5 7" id="KW-0472">Membrane</keyword>
<evidence type="ECO:0000313" key="11">
    <source>
        <dbReference type="EMBL" id="CAB4748412.1"/>
    </source>
</evidence>
<dbReference type="EMBL" id="CAFAAO010000013">
    <property type="protein sequence ID" value="CAB4807650.1"/>
    <property type="molecule type" value="Genomic_DNA"/>
</dbReference>
<dbReference type="GO" id="GO:0004129">
    <property type="term" value="F:cytochrome-c oxidase activity"/>
    <property type="evidence" value="ECO:0007669"/>
    <property type="project" value="UniProtKB-EC"/>
</dbReference>
<comment type="subcellular location">
    <subcellularLocation>
        <location evidence="1">Cell membrane</location>
        <topology evidence="1">Multi-pass membrane protein</topology>
    </subcellularLocation>
</comment>
<dbReference type="AlphaFoldDB" id="A0A6J5Z689"/>
<sequence length="131" mass="14715">MIVGGKLFAYGTVLYIGLAIVYWFMSGDVIGTTALALTGGLAFLIAFYVLFTSRRVGPLPEDNEFALISDIDPDYGFFSPYSWWPFAIGLSVAIFVLGFVFARWMMVFGLFALMMAIYGLIFEYYRGEFVK</sequence>
<feature type="transmembrane region" description="Helical" evidence="7">
    <location>
        <begin position="7"/>
        <end position="24"/>
    </location>
</feature>
<feature type="transmembrane region" description="Helical" evidence="7">
    <location>
        <begin position="30"/>
        <end position="51"/>
    </location>
</feature>
<evidence type="ECO:0000256" key="5">
    <source>
        <dbReference type="ARBA" id="ARBA00023136"/>
    </source>
</evidence>
<feature type="transmembrane region" description="Helical" evidence="7">
    <location>
        <begin position="83"/>
        <end position="101"/>
    </location>
</feature>
<evidence type="ECO:0000256" key="1">
    <source>
        <dbReference type="ARBA" id="ARBA00004651"/>
    </source>
</evidence>
<evidence type="ECO:0000256" key="6">
    <source>
        <dbReference type="ARBA" id="ARBA00047816"/>
    </source>
</evidence>
<keyword evidence="2" id="KW-1003">Cell membrane</keyword>
<evidence type="ECO:0000313" key="10">
    <source>
        <dbReference type="EMBL" id="CAB4703029.1"/>
    </source>
</evidence>
<dbReference type="EMBL" id="CAFBQG010000157">
    <property type="protein sequence ID" value="CAB5053168.1"/>
    <property type="molecule type" value="Genomic_DNA"/>
</dbReference>
<evidence type="ECO:0000313" key="14">
    <source>
        <dbReference type="EMBL" id="CAB5053168.1"/>
    </source>
</evidence>
<accession>A0A6J5Z689</accession>
<proteinExistence type="predicted"/>
<evidence type="ECO:0000313" key="9">
    <source>
        <dbReference type="EMBL" id="CAB4339714.1"/>
    </source>
</evidence>
<dbReference type="EMBL" id="CAEZYC010000014">
    <property type="protein sequence ID" value="CAB4703029.1"/>
    <property type="molecule type" value="Genomic_DNA"/>
</dbReference>
<dbReference type="EMBL" id="CAFBPK010000017">
    <property type="protein sequence ID" value="CAB5023090.1"/>
    <property type="molecule type" value="Genomic_DNA"/>
</dbReference>
<keyword evidence="3 7" id="KW-0812">Transmembrane</keyword>
<dbReference type="Pfam" id="PF12270">
    <property type="entry name" value="Cyt_c_ox_IV"/>
    <property type="match status" value="1"/>
</dbReference>
<comment type="catalytic activity">
    <reaction evidence="6">
        <text>4 Fe(II)-[cytochrome c] + O2 + 8 H(+)(in) = 4 Fe(III)-[cytochrome c] + 2 H2O + 4 H(+)(out)</text>
        <dbReference type="Rhea" id="RHEA:11436"/>
        <dbReference type="Rhea" id="RHEA-COMP:10350"/>
        <dbReference type="Rhea" id="RHEA-COMP:14399"/>
        <dbReference type="ChEBI" id="CHEBI:15377"/>
        <dbReference type="ChEBI" id="CHEBI:15378"/>
        <dbReference type="ChEBI" id="CHEBI:15379"/>
        <dbReference type="ChEBI" id="CHEBI:29033"/>
        <dbReference type="ChEBI" id="CHEBI:29034"/>
        <dbReference type="EC" id="7.1.1.9"/>
    </reaction>
</comment>
<dbReference type="InterPro" id="IPR021050">
    <property type="entry name" value="Cyt_c_oxidase_su4_actinobac"/>
</dbReference>
<dbReference type="EMBL" id="CAEZZD010000069">
    <property type="protein sequence ID" value="CAB4748412.1"/>
    <property type="molecule type" value="Genomic_DNA"/>
</dbReference>
<organism evidence="8">
    <name type="scientific">freshwater metagenome</name>
    <dbReference type="NCBI Taxonomy" id="449393"/>
    <lineage>
        <taxon>unclassified sequences</taxon>
        <taxon>metagenomes</taxon>
        <taxon>ecological metagenomes</taxon>
    </lineage>
</organism>
<dbReference type="GO" id="GO:0005886">
    <property type="term" value="C:plasma membrane"/>
    <property type="evidence" value="ECO:0007669"/>
    <property type="project" value="UniProtKB-SubCell"/>
</dbReference>
<evidence type="ECO:0000256" key="2">
    <source>
        <dbReference type="ARBA" id="ARBA00022475"/>
    </source>
</evidence>
<gene>
    <name evidence="10" type="ORF">UFOPK2648_00424</name>
    <name evidence="11" type="ORF">UFOPK2824_00564</name>
    <name evidence="12" type="ORF">UFOPK3037_01062</name>
    <name evidence="8" type="ORF">UFOPK3406_00672</name>
    <name evidence="9" type="ORF">UFOPK3925_00874</name>
    <name evidence="13" type="ORF">UFOPK4097_01054</name>
    <name evidence="14" type="ORF">UFOPK4301_01119</name>
</gene>
<evidence type="ECO:0000313" key="8">
    <source>
        <dbReference type="EMBL" id="CAB4337046.1"/>
    </source>
</evidence>
<evidence type="ECO:0000256" key="3">
    <source>
        <dbReference type="ARBA" id="ARBA00022692"/>
    </source>
</evidence>
<reference evidence="8" key="1">
    <citation type="submission" date="2020-05" db="EMBL/GenBank/DDBJ databases">
        <authorList>
            <person name="Chiriac C."/>
            <person name="Salcher M."/>
            <person name="Ghai R."/>
            <person name="Kavagutti S V."/>
        </authorList>
    </citation>
    <scope>NUCLEOTIDE SEQUENCE</scope>
</reference>
<evidence type="ECO:0000256" key="7">
    <source>
        <dbReference type="SAM" id="Phobius"/>
    </source>
</evidence>